<accession>A0A7T8JZI2</accession>
<dbReference type="Gene3D" id="3.30.420.10">
    <property type="entry name" value="Ribonuclease H-like superfamily/Ribonuclease H"/>
    <property type="match status" value="1"/>
</dbReference>
<reference evidence="2" key="1">
    <citation type="submission" date="2021-01" db="EMBL/GenBank/DDBJ databases">
        <title>Caligus Genome Assembly.</title>
        <authorList>
            <person name="Gallardo-Escarate C."/>
        </authorList>
    </citation>
    <scope>NUCLEOTIDE SEQUENCE [LARGE SCALE GENOMIC DNA]</scope>
</reference>
<dbReference type="GO" id="GO:0003676">
    <property type="term" value="F:nucleic acid binding"/>
    <property type="evidence" value="ECO:0007669"/>
    <property type="project" value="InterPro"/>
</dbReference>
<name>A0A7T8JZI2_CALRO</name>
<dbReference type="AlphaFoldDB" id="A0A7T8JZI2"/>
<dbReference type="OrthoDB" id="8195099at2759"/>
<gene>
    <name evidence="1" type="ORF">FKW44_013818</name>
</gene>
<protein>
    <submittedName>
        <fullName evidence="1">Uncharacterized protein</fullName>
    </submittedName>
</protein>
<evidence type="ECO:0000313" key="2">
    <source>
        <dbReference type="Proteomes" id="UP000595437"/>
    </source>
</evidence>
<dbReference type="InterPro" id="IPR036397">
    <property type="entry name" value="RNaseH_sf"/>
</dbReference>
<proteinExistence type="predicted"/>
<evidence type="ECO:0000313" key="1">
    <source>
        <dbReference type="EMBL" id="QQP39941.1"/>
    </source>
</evidence>
<dbReference type="PANTHER" id="PTHR47326">
    <property type="entry name" value="TRANSPOSABLE ELEMENT TC3 TRANSPOSASE-LIKE PROTEIN"/>
    <property type="match status" value="1"/>
</dbReference>
<dbReference type="Proteomes" id="UP000595437">
    <property type="component" value="Chromosome 9"/>
</dbReference>
<dbReference type="PANTHER" id="PTHR47326:SF1">
    <property type="entry name" value="HTH PSQ-TYPE DOMAIN-CONTAINING PROTEIN"/>
    <property type="match status" value="1"/>
</dbReference>
<dbReference type="EMBL" id="CP045898">
    <property type="protein sequence ID" value="QQP39941.1"/>
    <property type="molecule type" value="Genomic_DNA"/>
</dbReference>
<keyword evidence="2" id="KW-1185">Reference proteome</keyword>
<feature type="non-terminal residue" evidence="1">
    <location>
        <position position="78"/>
    </location>
</feature>
<organism evidence="1 2">
    <name type="scientific">Caligus rogercresseyi</name>
    <name type="common">Sea louse</name>
    <dbReference type="NCBI Taxonomy" id="217165"/>
    <lineage>
        <taxon>Eukaryota</taxon>
        <taxon>Metazoa</taxon>
        <taxon>Ecdysozoa</taxon>
        <taxon>Arthropoda</taxon>
        <taxon>Crustacea</taxon>
        <taxon>Multicrustacea</taxon>
        <taxon>Hexanauplia</taxon>
        <taxon>Copepoda</taxon>
        <taxon>Siphonostomatoida</taxon>
        <taxon>Caligidae</taxon>
        <taxon>Caligus</taxon>
    </lineage>
</organism>
<sequence>MRYWADTNPRELYEKPLHSPKLKVWCAISSTGIVGPWLFEENEVTVTVNSERYVNMLEEFFLPRINESRMEQLFTLQG</sequence>